<dbReference type="InterPro" id="IPR058240">
    <property type="entry name" value="rSAM_sf"/>
</dbReference>
<evidence type="ECO:0000259" key="6">
    <source>
        <dbReference type="PROSITE" id="PS51918"/>
    </source>
</evidence>
<dbReference type="Proteomes" id="UP001202248">
    <property type="component" value="Unassembled WGS sequence"/>
</dbReference>
<dbReference type="Gene3D" id="3.20.20.70">
    <property type="entry name" value="Aldolase class I"/>
    <property type="match status" value="1"/>
</dbReference>
<evidence type="ECO:0000256" key="4">
    <source>
        <dbReference type="ARBA" id="ARBA00023004"/>
    </source>
</evidence>
<evidence type="ECO:0000313" key="7">
    <source>
        <dbReference type="EMBL" id="MCH5598491.1"/>
    </source>
</evidence>
<keyword evidence="4" id="KW-0408">Iron</keyword>
<comment type="caution">
    <text evidence="7">The sequence shown here is derived from an EMBL/GenBank/DDBJ whole genome shotgun (WGS) entry which is preliminary data.</text>
</comment>
<comment type="cofactor">
    <cofactor evidence="1">
        <name>[4Fe-4S] cluster</name>
        <dbReference type="ChEBI" id="CHEBI:49883"/>
    </cofactor>
</comment>
<protein>
    <submittedName>
        <fullName evidence="7">Radical SAM protein</fullName>
    </submittedName>
</protein>
<dbReference type="InterPro" id="IPR034505">
    <property type="entry name" value="Coproporphyrinogen-III_oxidase"/>
</dbReference>
<dbReference type="SUPFAM" id="SSF102114">
    <property type="entry name" value="Radical SAM enzymes"/>
    <property type="match status" value="1"/>
</dbReference>
<dbReference type="PANTHER" id="PTHR13932">
    <property type="entry name" value="COPROPORPHYRINIGEN III OXIDASE"/>
    <property type="match status" value="1"/>
</dbReference>
<evidence type="ECO:0000256" key="5">
    <source>
        <dbReference type="ARBA" id="ARBA00023014"/>
    </source>
</evidence>
<keyword evidence="8" id="KW-1185">Reference proteome</keyword>
<accession>A0ABS9SJL3</accession>
<dbReference type="PROSITE" id="PS51918">
    <property type="entry name" value="RADICAL_SAM"/>
    <property type="match status" value="1"/>
</dbReference>
<evidence type="ECO:0000313" key="8">
    <source>
        <dbReference type="Proteomes" id="UP001202248"/>
    </source>
</evidence>
<keyword evidence="2" id="KW-0949">S-adenosyl-L-methionine</keyword>
<keyword evidence="3" id="KW-0479">Metal-binding</keyword>
<organism evidence="7 8">
    <name type="scientific">Niabella ginsengisoli</name>
    <dbReference type="NCBI Taxonomy" id="522298"/>
    <lineage>
        <taxon>Bacteria</taxon>
        <taxon>Pseudomonadati</taxon>
        <taxon>Bacteroidota</taxon>
        <taxon>Chitinophagia</taxon>
        <taxon>Chitinophagales</taxon>
        <taxon>Chitinophagaceae</taxon>
        <taxon>Niabella</taxon>
    </lineage>
</organism>
<dbReference type="PANTHER" id="PTHR13932:SF5">
    <property type="entry name" value="RADICAL S-ADENOSYL METHIONINE DOMAIN-CONTAINING PROTEIN 1, MITOCHONDRIAL"/>
    <property type="match status" value="1"/>
</dbReference>
<dbReference type="InterPro" id="IPR007197">
    <property type="entry name" value="rSAM"/>
</dbReference>
<dbReference type="Pfam" id="PF04055">
    <property type="entry name" value="Radical_SAM"/>
    <property type="match status" value="1"/>
</dbReference>
<sequence length="124" mass="13640">MSGVYIHIPFCKQACNYCNFHFATSLAKKQVVLDAINKEIFLTASGNSEPINTIYFGGGTPSLLSVSEISTILKTIRSFYTINTNAEITLEANPDDISVEKLESWKAAGINRLSMGVQSFLKKI</sequence>
<evidence type="ECO:0000256" key="2">
    <source>
        <dbReference type="ARBA" id="ARBA00022691"/>
    </source>
</evidence>
<dbReference type="InterPro" id="IPR013785">
    <property type="entry name" value="Aldolase_TIM"/>
</dbReference>
<dbReference type="EMBL" id="JAKWBL010000002">
    <property type="protein sequence ID" value="MCH5598491.1"/>
    <property type="molecule type" value="Genomic_DNA"/>
</dbReference>
<dbReference type="RefSeq" id="WP_240830154.1">
    <property type="nucleotide sequence ID" value="NZ_JAKWBL010000002.1"/>
</dbReference>
<evidence type="ECO:0000256" key="3">
    <source>
        <dbReference type="ARBA" id="ARBA00022723"/>
    </source>
</evidence>
<feature type="domain" description="Radical SAM core" evidence="6">
    <location>
        <begin position="1"/>
        <end position="124"/>
    </location>
</feature>
<dbReference type="SFLD" id="SFLDS00029">
    <property type="entry name" value="Radical_SAM"/>
    <property type="match status" value="1"/>
</dbReference>
<name>A0ABS9SJL3_9BACT</name>
<keyword evidence="5" id="KW-0411">Iron-sulfur</keyword>
<gene>
    <name evidence="7" type="ORF">MKP09_11515</name>
</gene>
<evidence type="ECO:0000256" key="1">
    <source>
        <dbReference type="ARBA" id="ARBA00001966"/>
    </source>
</evidence>
<reference evidence="7 8" key="1">
    <citation type="submission" date="2022-02" db="EMBL/GenBank/DDBJ databases">
        <authorList>
            <person name="Min J."/>
        </authorList>
    </citation>
    <scope>NUCLEOTIDE SEQUENCE [LARGE SCALE GENOMIC DNA]</scope>
    <source>
        <strain evidence="7 8">GR10-1</strain>
    </source>
</reference>
<proteinExistence type="predicted"/>